<dbReference type="SMART" id="SM00387">
    <property type="entry name" value="HATPase_c"/>
    <property type="match status" value="1"/>
</dbReference>
<organism evidence="9 10">
    <name type="scientific">Mucilaginibacter pallidiroseus</name>
    <dbReference type="NCBI Taxonomy" id="2599295"/>
    <lineage>
        <taxon>Bacteria</taxon>
        <taxon>Pseudomonadati</taxon>
        <taxon>Bacteroidota</taxon>
        <taxon>Sphingobacteriia</taxon>
        <taxon>Sphingobacteriales</taxon>
        <taxon>Sphingobacteriaceae</taxon>
        <taxon>Mucilaginibacter</taxon>
    </lineage>
</organism>
<dbReference type="SMART" id="SM00086">
    <property type="entry name" value="PAC"/>
    <property type="match status" value="2"/>
</dbReference>
<accession>A0A563UI42</accession>
<keyword evidence="3" id="KW-0597">Phosphoprotein</keyword>
<dbReference type="SMART" id="SM00091">
    <property type="entry name" value="PAS"/>
    <property type="match status" value="3"/>
</dbReference>
<feature type="domain" description="PAC" evidence="8">
    <location>
        <begin position="217"/>
        <end position="268"/>
    </location>
</feature>
<dbReference type="CDD" id="cd00082">
    <property type="entry name" value="HisKA"/>
    <property type="match status" value="1"/>
</dbReference>
<proteinExistence type="predicted"/>
<evidence type="ECO:0000313" key="10">
    <source>
        <dbReference type="Proteomes" id="UP000320042"/>
    </source>
</evidence>
<dbReference type="Proteomes" id="UP000320042">
    <property type="component" value="Unassembled WGS sequence"/>
</dbReference>
<dbReference type="InterPro" id="IPR000700">
    <property type="entry name" value="PAS-assoc_C"/>
</dbReference>
<dbReference type="PROSITE" id="PS50113">
    <property type="entry name" value="PAC"/>
    <property type="match status" value="2"/>
</dbReference>
<evidence type="ECO:0000259" key="7">
    <source>
        <dbReference type="PROSITE" id="PS50112"/>
    </source>
</evidence>
<dbReference type="SMART" id="SM00388">
    <property type="entry name" value="HisKA"/>
    <property type="match status" value="1"/>
</dbReference>
<dbReference type="InterPro" id="IPR003661">
    <property type="entry name" value="HisK_dim/P_dom"/>
</dbReference>
<dbReference type="PROSITE" id="PS50109">
    <property type="entry name" value="HIS_KIN"/>
    <property type="match status" value="1"/>
</dbReference>
<evidence type="ECO:0000256" key="5">
    <source>
        <dbReference type="ARBA" id="ARBA00022777"/>
    </source>
</evidence>
<dbReference type="Pfam" id="PF08447">
    <property type="entry name" value="PAS_3"/>
    <property type="match status" value="2"/>
</dbReference>
<dbReference type="EMBL" id="VOEJ01000001">
    <property type="protein sequence ID" value="TWR30949.1"/>
    <property type="molecule type" value="Genomic_DNA"/>
</dbReference>
<dbReference type="FunFam" id="3.30.565.10:FF:000006">
    <property type="entry name" value="Sensor histidine kinase WalK"/>
    <property type="match status" value="1"/>
</dbReference>
<evidence type="ECO:0000256" key="3">
    <source>
        <dbReference type="ARBA" id="ARBA00022553"/>
    </source>
</evidence>
<dbReference type="InterPro" id="IPR036890">
    <property type="entry name" value="HATPase_C_sf"/>
</dbReference>
<comment type="catalytic activity">
    <reaction evidence="1">
        <text>ATP + protein L-histidine = ADP + protein N-phospho-L-histidine.</text>
        <dbReference type="EC" id="2.7.13.3"/>
    </reaction>
</comment>
<evidence type="ECO:0000313" key="9">
    <source>
        <dbReference type="EMBL" id="TWR30949.1"/>
    </source>
</evidence>
<keyword evidence="4" id="KW-0808">Transferase</keyword>
<dbReference type="NCBIfam" id="TIGR00229">
    <property type="entry name" value="sensory_box"/>
    <property type="match status" value="2"/>
</dbReference>
<feature type="domain" description="Histidine kinase" evidence="6">
    <location>
        <begin position="398"/>
        <end position="611"/>
    </location>
</feature>
<feature type="domain" description="PAS" evidence="7">
    <location>
        <begin position="145"/>
        <end position="214"/>
    </location>
</feature>
<dbReference type="InterPro" id="IPR052162">
    <property type="entry name" value="Sensor_kinase/Photoreceptor"/>
</dbReference>
<dbReference type="InterPro" id="IPR004358">
    <property type="entry name" value="Sig_transdc_His_kin-like_C"/>
</dbReference>
<dbReference type="AlphaFoldDB" id="A0A563UI42"/>
<dbReference type="InterPro" id="IPR013655">
    <property type="entry name" value="PAS_fold_3"/>
</dbReference>
<dbReference type="InterPro" id="IPR003594">
    <property type="entry name" value="HATPase_dom"/>
</dbReference>
<dbReference type="CDD" id="cd00130">
    <property type="entry name" value="PAS"/>
    <property type="match status" value="2"/>
</dbReference>
<dbReference type="FunFam" id="3.30.450.20:FF:000099">
    <property type="entry name" value="Sensory box sensor histidine kinase"/>
    <property type="match status" value="1"/>
</dbReference>
<dbReference type="SUPFAM" id="SSF55785">
    <property type="entry name" value="PYP-like sensor domain (PAS domain)"/>
    <property type="match status" value="2"/>
</dbReference>
<dbReference type="EC" id="2.7.13.3" evidence="2"/>
<dbReference type="InterPro" id="IPR005467">
    <property type="entry name" value="His_kinase_dom"/>
</dbReference>
<dbReference type="GO" id="GO:0000155">
    <property type="term" value="F:phosphorelay sensor kinase activity"/>
    <property type="evidence" value="ECO:0007669"/>
    <property type="project" value="InterPro"/>
</dbReference>
<keyword evidence="5 9" id="KW-0418">Kinase</keyword>
<dbReference type="Gene3D" id="3.30.450.20">
    <property type="entry name" value="PAS domain"/>
    <property type="match status" value="3"/>
</dbReference>
<reference evidence="9 10" key="1">
    <citation type="submission" date="2019-07" db="EMBL/GenBank/DDBJ databases">
        <authorList>
            <person name="Kim J."/>
        </authorList>
    </citation>
    <scope>NUCLEOTIDE SEQUENCE [LARGE SCALE GENOMIC DNA]</scope>
    <source>
        <strain evidence="10">dk17</strain>
    </source>
</reference>
<evidence type="ECO:0000256" key="2">
    <source>
        <dbReference type="ARBA" id="ARBA00012438"/>
    </source>
</evidence>
<dbReference type="InterPro" id="IPR001610">
    <property type="entry name" value="PAC"/>
</dbReference>
<dbReference type="InterPro" id="IPR000014">
    <property type="entry name" value="PAS"/>
</dbReference>
<name>A0A563UI42_9SPHI</name>
<dbReference type="SUPFAM" id="SSF47384">
    <property type="entry name" value="Homodimeric domain of signal transducing histidine kinase"/>
    <property type="match status" value="1"/>
</dbReference>
<evidence type="ECO:0000256" key="1">
    <source>
        <dbReference type="ARBA" id="ARBA00000085"/>
    </source>
</evidence>
<feature type="domain" description="PAC" evidence="8">
    <location>
        <begin position="342"/>
        <end position="394"/>
    </location>
</feature>
<protein>
    <recommendedName>
        <fullName evidence="2">histidine kinase</fullName>
        <ecNumber evidence="2">2.7.13.3</ecNumber>
    </recommendedName>
</protein>
<dbReference type="Gene3D" id="1.10.287.130">
    <property type="match status" value="1"/>
</dbReference>
<comment type="caution">
    <text evidence="9">The sequence shown here is derived from an EMBL/GenBank/DDBJ whole genome shotgun (WGS) entry which is preliminary data.</text>
</comment>
<evidence type="ECO:0000259" key="8">
    <source>
        <dbReference type="PROSITE" id="PS50113"/>
    </source>
</evidence>
<dbReference type="Pfam" id="PF00512">
    <property type="entry name" value="HisKA"/>
    <property type="match status" value="1"/>
</dbReference>
<feature type="domain" description="PAS" evidence="7">
    <location>
        <begin position="269"/>
        <end position="339"/>
    </location>
</feature>
<gene>
    <name evidence="9" type="ORF">FPZ43_00250</name>
</gene>
<dbReference type="OrthoDB" id="9813151at2"/>
<dbReference type="PROSITE" id="PS50112">
    <property type="entry name" value="PAS"/>
    <property type="match status" value="2"/>
</dbReference>
<keyword evidence="10" id="KW-1185">Reference proteome</keyword>
<dbReference type="InterPro" id="IPR036097">
    <property type="entry name" value="HisK_dim/P_sf"/>
</dbReference>
<dbReference type="Pfam" id="PF02518">
    <property type="entry name" value="HATPase_c"/>
    <property type="match status" value="1"/>
</dbReference>
<sequence>MNITLISDKAALLAIIKSLPGNFLILLPDAPRFTIVEVSDEYNRATFTKREDIIGSAMFEVFPDDPADLYADGVANLNASFHTVISTRQSHEMGIQRYPVQDGVSNTFVEKFWAPVNKPVIVEGEVAYIIHSVTDVTESRLLKSREQYFMALAEQSPFMIWRSAGASCIYVNNAWMETTGLSYEDSLGSGHLKAFHPDDIPEQRKLFAGALESRTSYETKYRIFDAEGKIRWVFMKVTPLLMEGATIEFVGSMIDITDQEIAAQRVIESETQFRQMADSIIQMIWVTDAEGMHEYYNQRWYDFTGATHEQTEGEGWNQVFHPDDQERAWKVWRHSLDTGEPYEIEYRLRKYTGEYVWVLGRAAPYYDNDGKILKWFGTCTDINEQKLLQQQKDDFINIASHELKTPLTSLSANIQFLQKMVSNIAGGSPMLEKLVLSSVTNVRKLNKLIDELLNANSIGLGQLTIWKENFDLVALVKDSVAYLSNDNQPVVITGEETAKVFGDPVKVEQIVVNLVNNAHKYARESKYVEVNVQSTSSGYMVRVIDQGPGIKEDQQKFLFDRYYQAENRVGRNSGMGLGLFICASIVKAHHGEIGVESEPGKGSIFWFTLLK</sequence>
<dbReference type="PANTHER" id="PTHR43304:SF1">
    <property type="entry name" value="PAC DOMAIN-CONTAINING PROTEIN"/>
    <property type="match status" value="1"/>
</dbReference>
<dbReference type="PRINTS" id="PR00344">
    <property type="entry name" value="BCTRLSENSOR"/>
</dbReference>
<dbReference type="Gene3D" id="3.30.565.10">
    <property type="entry name" value="Histidine kinase-like ATPase, C-terminal domain"/>
    <property type="match status" value="1"/>
</dbReference>
<dbReference type="SUPFAM" id="SSF55874">
    <property type="entry name" value="ATPase domain of HSP90 chaperone/DNA topoisomerase II/histidine kinase"/>
    <property type="match status" value="1"/>
</dbReference>
<dbReference type="PANTHER" id="PTHR43304">
    <property type="entry name" value="PHYTOCHROME-LIKE PROTEIN CPH1"/>
    <property type="match status" value="1"/>
</dbReference>
<dbReference type="RefSeq" id="WP_146379846.1">
    <property type="nucleotide sequence ID" value="NZ_VOEJ01000001.1"/>
</dbReference>
<evidence type="ECO:0000256" key="4">
    <source>
        <dbReference type="ARBA" id="ARBA00022679"/>
    </source>
</evidence>
<evidence type="ECO:0000259" key="6">
    <source>
        <dbReference type="PROSITE" id="PS50109"/>
    </source>
</evidence>
<dbReference type="InterPro" id="IPR035965">
    <property type="entry name" value="PAS-like_dom_sf"/>
</dbReference>